<dbReference type="RefSeq" id="WP_106659783.1">
    <property type="nucleotide sequence ID" value="NZ_PJEO01000036.1"/>
</dbReference>
<dbReference type="InterPro" id="IPR024775">
    <property type="entry name" value="DinB-like"/>
</dbReference>
<dbReference type="Pfam" id="PF12867">
    <property type="entry name" value="DinB_2"/>
    <property type="match status" value="1"/>
</dbReference>
<organism evidence="2 3">
    <name type="scientific">Confluentibacter flavum</name>
    <dbReference type="NCBI Taxonomy" id="1909700"/>
    <lineage>
        <taxon>Bacteria</taxon>
        <taxon>Pseudomonadati</taxon>
        <taxon>Bacteroidota</taxon>
        <taxon>Flavobacteriia</taxon>
        <taxon>Flavobacteriales</taxon>
        <taxon>Flavobacteriaceae</taxon>
        <taxon>Confluentibacter</taxon>
    </lineage>
</organism>
<evidence type="ECO:0000259" key="1">
    <source>
        <dbReference type="Pfam" id="PF12867"/>
    </source>
</evidence>
<comment type="caution">
    <text evidence="2">The sequence shown here is derived from an EMBL/GenBank/DDBJ whole genome shotgun (WGS) entry which is preliminary data.</text>
</comment>
<keyword evidence="3" id="KW-1185">Reference proteome</keyword>
<reference evidence="2 3" key="1">
    <citation type="submission" date="2017-12" db="EMBL/GenBank/DDBJ databases">
        <title>Confluentibacter flavum sp. nov., isolated from the saline lake.</title>
        <authorList>
            <person name="Yu L."/>
        </authorList>
    </citation>
    <scope>NUCLEOTIDE SEQUENCE [LARGE SCALE GENOMIC DNA]</scope>
    <source>
        <strain evidence="2 3">3B</strain>
    </source>
</reference>
<dbReference type="EMBL" id="PJEO01000036">
    <property type="protein sequence ID" value="PKQ44975.1"/>
    <property type="molecule type" value="Genomic_DNA"/>
</dbReference>
<dbReference type="InterPro" id="IPR034660">
    <property type="entry name" value="DinB/YfiT-like"/>
</dbReference>
<dbReference type="Gene3D" id="1.20.120.450">
    <property type="entry name" value="dinb family like domain"/>
    <property type="match status" value="1"/>
</dbReference>
<gene>
    <name evidence="2" type="ORF">CSW08_10190</name>
</gene>
<evidence type="ECO:0000313" key="2">
    <source>
        <dbReference type="EMBL" id="PKQ44975.1"/>
    </source>
</evidence>
<name>A0A2N3HJ25_9FLAO</name>
<proteinExistence type="predicted"/>
<evidence type="ECO:0000313" key="3">
    <source>
        <dbReference type="Proteomes" id="UP000233435"/>
    </source>
</evidence>
<feature type="domain" description="DinB-like" evidence="1">
    <location>
        <begin position="9"/>
        <end position="147"/>
    </location>
</feature>
<protein>
    <recommendedName>
        <fullName evidence="1">DinB-like domain-containing protein</fullName>
    </recommendedName>
</protein>
<sequence length="169" mass="20460">MTISQIINQLEINQGVFRDLLLNKVEDEYFWRPEPNKWCLLEIVCHLLDEEQDDFRSRVKHTLETPSIEMSSINPEGWVLERDYISQNYKDMLQAFLSERSKSVIWLKKNIDAQWDNVYQHPKLGELSAKLFLSNWLAHDYLHFRQINRYQYIYLKEKTNMNLQYAGNW</sequence>
<dbReference type="SUPFAM" id="SSF109854">
    <property type="entry name" value="DinB/YfiT-like putative metalloenzymes"/>
    <property type="match status" value="1"/>
</dbReference>
<dbReference type="Proteomes" id="UP000233435">
    <property type="component" value="Unassembled WGS sequence"/>
</dbReference>
<dbReference type="AlphaFoldDB" id="A0A2N3HJ25"/>
<dbReference type="OrthoDB" id="1434917at2"/>
<accession>A0A2N3HJ25</accession>